<comment type="caution">
    <text evidence="1">The sequence shown here is derived from an EMBL/GenBank/DDBJ whole genome shotgun (WGS) entry which is preliminary data.</text>
</comment>
<dbReference type="EMBL" id="QZCW01000004">
    <property type="protein sequence ID" value="MCW5323205.1"/>
    <property type="molecule type" value="Genomic_DNA"/>
</dbReference>
<proteinExistence type="predicted"/>
<accession>A0ABT3KXZ3</accession>
<evidence type="ECO:0000313" key="2">
    <source>
        <dbReference type="Proteomes" id="UP001208935"/>
    </source>
</evidence>
<protein>
    <submittedName>
        <fullName evidence="1">Uncharacterized protein</fullName>
    </submittedName>
</protein>
<organism evidence="1 2">
    <name type="scientific">Verminephrobacter aporrectodeae subsp. tuberculatae</name>
    <dbReference type="NCBI Taxonomy" id="1110392"/>
    <lineage>
        <taxon>Bacteria</taxon>
        <taxon>Pseudomonadati</taxon>
        <taxon>Pseudomonadota</taxon>
        <taxon>Betaproteobacteria</taxon>
        <taxon>Burkholderiales</taxon>
        <taxon>Comamonadaceae</taxon>
        <taxon>Verminephrobacter</taxon>
    </lineage>
</organism>
<dbReference type="Proteomes" id="UP001208935">
    <property type="component" value="Unassembled WGS sequence"/>
</dbReference>
<evidence type="ECO:0000313" key="1">
    <source>
        <dbReference type="EMBL" id="MCW5323205.1"/>
    </source>
</evidence>
<keyword evidence="2" id="KW-1185">Reference proteome</keyword>
<name>A0ABT3KXZ3_9BURK</name>
<gene>
    <name evidence="1" type="ORF">D5039_19290</name>
</gene>
<sequence length="74" mass="8266">MRADYGTQMVHSGKTPLLHCYRIVHVVCSVRVEAATVGGYVLPAQDACYWRARAQVIVKHHTLVSATLFRVAKQ</sequence>
<reference evidence="2" key="1">
    <citation type="submission" date="2023-07" db="EMBL/GenBank/DDBJ databases">
        <title>Verminephrobacter genomes.</title>
        <authorList>
            <person name="Lund M.B."/>
        </authorList>
    </citation>
    <scope>NUCLEOTIDE SEQUENCE [LARGE SCALE GENOMIC DNA]</scope>
    <source>
        <strain evidence="2">AtM5-05</strain>
    </source>
</reference>